<keyword evidence="2" id="KW-1185">Reference proteome</keyword>
<gene>
    <name evidence="1" type="ORF">PCON_10649</name>
</gene>
<proteinExistence type="predicted"/>
<reference evidence="1 2" key="1">
    <citation type="journal article" date="2013" name="PLoS Genet.">
        <title>The genome and development-dependent transcriptomes of Pyronema confluens: a window into fungal evolution.</title>
        <authorList>
            <person name="Traeger S."/>
            <person name="Altegoer F."/>
            <person name="Freitag M."/>
            <person name="Gabaldon T."/>
            <person name="Kempken F."/>
            <person name="Kumar A."/>
            <person name="Marcet-Houben M."/>
            <person name="Poggeler S."/>
            <person name="Stajich J.E."/>
            <person name="Nowrousian M."/>
        </authorList>
    </citation>
    <scope>NUCLEOTIDE SEQUENCE [LARGE SCALE GENOMIC DNA]</scope>
    <source>
        <strain evidence="2">CBS 100304</strain>
        <tissue evidence="1">Vegetative mycelium</tissue>
    </source>
</reference>
<dbReference type="EMBL" id="HF935589">
    <property type="protein sequence ID" value="CCX31348.1"/>
    <property type="molecule type" value="Genomic_DNA"/>
</dbReference>
<name>U4LHF7_PYROM</name>
<evidence type="ECO:0000313" key="2">
    <source>
        <dbReference type="Proteomes" id="UP000018144"/>
    </source>
</evidence>
<dbReference type="Proteomes" id="UP000018144">
    <property type="component" value="Unassembled WGS sequence"/>
</dbReference>
<dbReference type="AlphaFoldDB" id="U4LHF7"/>
<sequence length="79" mass="8760">MKIFKTLSVSPKKYITVLPNHRYGYPSSPTPEAFAWQHLLAPLGPCESFVPPASLSVFLNSSLLAIVLSLSLPEMNLRF</sequence>
<accession>U4LHF7</accession>
<evidence type="ECO:0000313" key="1">
    <source>
        <dbReference type="EMBL" id="CCX31348.1"/>
    </source>
</evidence>
<protein>
    <submittedName>
        <fullName evidence="1">Uncharacterized protein</fullName>
    </submittedName>
</protein>
<organism evidence="1 2">
    <name type="scientific">Pyronema omphalodes (strain CBS 100304)</name>
    <name type="common">Pyronema confluens</name>
    <dbReference type="NCBI Taxonomy" id="1076935"/>
    <lineage>
        <taxon>Eukaryota</taxon>
        <taxon>Fungi</taxon>
        <taxon>Dikarya</taxon>
        <taxon>Ascomycota</taxon>
        <taxon>Pezizomycotina</taxon>
        <taxon>Pezizomycetes</taxon>
        <taxon>Pezizales</taxon>
        <taxon>Pyronemataceae</taxon>
        <taxon>Pyronema</taxon>
    </lineage>
</organism>